<comment type="pathway">
    <text evidence="1">Quinol/quinone metabolism; menaquinone biosynthesis.</text>
</comment>
<dbReference type="GO" id="GO:0009234">
    <property type="term" value="P:menaquinone biosynthetic process"/>
    <property type="evidence" value="ECO:0007669"/>
    <property type="project" value="UniProtKB-UniPathway"/>
</dbReference>
<reference evidence="5" key="1">
    <citation type="submission" date="2016-02" db="EMBL/GenBank/DDBJ databases">
        <authorList>
            <person name="Wibberg D."/>
        </authorList>
    </citation>
    <scope>NUCLEOTIDE SEQUENCE [LARGE SCALE GENOMIC DNA]</scope>
</reference>
<sequence>MVFAVWAARRDFAQVRPGVVKEVHDAFRGSLDLALRQVDVVARHAARWEVFDVATLTRYFTTLDFSLGERQLEGIMAFARQAAARDAVPPGVNVIFAGE</sequence>
<keyword evidence="3" id="KW-0456">Lyase</keyword>
<dbReference type="Gene3D" id="3.40.190.10">
    <property type="entry name" value="Periplasmic binding protein-like II"/>
    <property type="match status" value="1"/>
</dbReference>
<keyword evidence="2" id="KW-0474">Menaquinone biosynthesis</keyword>
<dbReference type="PANTHER" id="PTHR37690">
    <property type="entry name" value="CHORISMATE DEHYDRATASE"/>
    <property type="match status" value="1"/>
</dbReference>
<dbReference type="AlphaFoldDB" id="A0A1C3PGD2"/>
<dbReference type="GO" id="GO:0016829">
    <property type="term" value="F:lyase activity"/>
    <property type="evidence" value="ECO:0007669"/>
    <property type="project" value="UniProtKB-KW"/>
</dbReference>
<dbReference type="InterPro" id="IPR030868">
    <property type="entry name" value="MqnA"/>
</dbReference>
<organism evidence="4 5">
    <name type="scientific">Candidatus Protofrankia californiensis</name>
    <dbReference type="NCBI Taxonomy" id="1839754"/>
    <lineage>
        <taxon>Bacteria</taxon>
        <taxon>Bacillati</taxon>
        <taxon>Actinomycetota</taxon>
        <taxon>Actinomycetes</taxon>
        <taxon>Frankiales</taxon>
        <taxon>Frankiaceae</taxon>
        <taxon>Protofrankia</taxon>
    </lineage>
</organism>
<dbReference type="PANTHER" id="PTHR37690:SF1">
    <property type="entry name" value="CHORISMATE DEHYDRATASE"/>
    <property type="match status" value="1"/>
</dbReference>
<evidence type="ECO:0000256" key="2">
    <source>
        <dbReference type="ARBA" id="ARBA00022428"/>
    </source>
</evidence>
<name>A0A1C3PGD2_9ACTN</name>
<evidence type="ECO:0000256" key="3">
    <source>
        <dbReference type="ARBA" id="ARBA00023239"/>
    </source>
</evidence>
<dbReference type="Proteomes" id="UP000199013">
    <property type="component" value="Unassembled WGS sequence"/>
</dbReference>
<evidence type="ECO:0000313" key="4">
    <source>
        <dbReference type="EMBL" id="SBW28698.1"/>
    </source>
</evidence>
<dbReference type="SUPFAM" id="SSF53850">
    <property type="entry name" value="Periplasmic binding protein-like II"/>
    <property type="match status" value="1"/>
</dbReference>
<keyword evidence="5" id="KW-1185">Reference proteome</keyword>
<evidence type="ECO:0000256" key="1">
    <source>
        <dbReference type="ARBA" id="ARBA00004863"/>
    </source>
</evidence>
<dbReference type="EMBL" id="FLUV01002425">
    <property type="protein sequence ID" value="SBW28698.1"/>
    <property type="molecule type" value="Genomic_DNA"/>
</dbReference>
<accession>A0A1C3PGD2</accession>
<proteinExistence type="predicted"/>
<evidence type="ECO:0000313" key="5">
    <source>
        <dbReference type="Proteomes" id="UP000199013"/>
    </source>
</evidence>
<protein>
    <submittedName>
        <fullName evidence="4">Uncharacterized protein</fullName>
    </submittedName>
</protein>
<gene>
    <name evidence="4" type="ORF">FDG2_5877</name>
</gene>
<dbReference type="InterPro" id="IPR003773">
    <property type="entry name" value="Menaquinone_biosynth"/>
</dbReference>
<dbReference type="Pfam" id="PF02621">
    <property type="entry name" value="VitK2_biosynth"/>
    <property type="match status" value="1"/>
</dbReference>
<dbReference type="UniPathway" id="UPA00079"/>